<feature type="region of interest" description="Disordered" evidence="8">
    <location>
        <begin position="324"/>
        <end position="377"/>
    </location>
</feature>
<feature type="region of interest" description="Disordered" evidence="8">
    <location>
        <begin position="825"/>
        <end position="852"/>
    </location>
</feature>
<evidence type="ECO:0000259" key="9">
    <source>
        <dbReference type="Pfam" id="PF09733"/>
    </source>
</evidence>
<feature type="domain" description="Polycomb protein SUZ12-like zinc finger" evidence="10">
    <location>
        <begin position="397"/>
        <end position="464"/>
    </location>
</feature>
<comment type="similarity">
    <text evidence="1">Belongs to the VEFS (VRN2-EMF2-FIS2-SU(Z)12) family.</text>
</comment>
<feature type="region of interest" description="Disordered" evidence="8">
    <location>
        <begin position="223"/>
        <end position="243"/>
    </location>
</feature>
<evidence type="ECO:0000313" key="11">
    <source>
        <dbReference type="EMBL" id="OXU30575.1"/>
    </source>
</evidence>
<feature type="region of interest" description="Disordered" evidence="8">
    <location>
        <begin position="888"/>
        <end position="922"/>
    </location>
</feature>
<dbReference type="InterPro" id="IPR057540">
    <property type="entry name" value="Znf_SUZ12"/>
</dbReference>
<feature type="compositionally biased region" description="Low complexity" evidence="8">
    <location>
        <begin position="356"/>
        <end position="372"/>
    </location>
</feature>
<keyword evidence="5" id="KW-0156">Chromatin regulator</keyword>
<organism evidence="11 12">
    <name type="scientific">Trichomalopsis sarcophagae</name>
    <dbReference type="NCBI Taxonomy" id="543379"/>
    <lineage>
        <taxon>Eukaryota</taxon>
        <taxon>Metazoa</taxon>
        <taxon>Ecdysozoa</taxon>
        <taxon>Arthropoda</taxon>
        <taxon>Hexapoda</taxon>
        <taxon>Insecta</taxon>
        <taxon>Pterygota</taxon>
        <taxon>Neoptera</taxon>
        <taxon>Endopterygota</taxon>
        <taxon>Hymenoptera</taxon>
        <taxon>Apocrita</taxon>
        <taxon>Proctotrupomorpha</taxon>
        <taxon>Chalcidoidea</taxon>
        <taxon>Pteromalidae</taxon>
        <taxon>Pteromalinae</taxon>
        <taxon>Trichomalopsis</taxon>
    </lineage>
</organism>
<dbReference type="PANTHER" id="PTHR22597:SF0">
    <property type="entry name" value="POLYCOMB PROTEIN SUZ12"/>
    <property type="match status" value="1"/>
</dbReference>
<keyword evidence="2" id="KW-0479">Metal-binding</keyword>
<feature type="compositionally biased region" description="Polar residues" evidence="8">
    <location>
        <begin position="19"/>
        <end position="34"/>
    </location>
</feature>
<feature type="region of interest" description="Disordered" evidence="8">
    <location>
        <begin position="718"/>
        <end position="785"/>
    </location>
</feature>
<keyword evidence="3" id="KW-0863">Zinc-finger</keyword>
<dbReference type="GO" id="GO:0008270">
    <property type="term" value="F:zinc ion binding"/>
    <property type="evidence" value="ECO:0007669"/>
    <property type="project" value="UniProtKB-KW"/>
</dbReference>
<feature type="compositionally biased region" description="Low complexity" evidence="8">
    <location>
        <begin position="775"/>
        <end position="785"/>
    </location>
</feature>
<keyword evidence="7" id="KW-0804">Transcription</keyword>
<dbReference type="PANTHER" id="PTHR22597">
    <property type="entry name" value="POLYCOMB GROUP PROTEIN"/>
    <property type="match status" value="1"/>
</dbReference>
<dbReference type="InterPro" id="IPR019135">
    <property type="entry name" value="Polycomb_protein_VEFS-Box"/>
</dbReference>
<reference evidence="11 12" key="1">
    <citation type="journal article" date="2017" name="Curr. Biol.">
        <title>The Evolution of Venom by Co-option of Single-Copy Genes.</title>
        <authorList>
            <person name="Martinson E.O."/>
            <person name="Mrinalini"/>
            <person name="Kelkar Y.D."/>
            <person name="Chang C.H."/>
            <person name="Werren J.H."/>
        </authorList>
    </citation>
    <scope>NUCLEOTIDE SEQUENCE [LARGE SCALE GENOMIC DNA]</scope>
    <source>
        <strain evidence="11 12">Alberta</strain>
        <tissue evidence="11">Whole body</tissue>
    </source>
</reference>
<evidence type="ECO:0000259" key="10">
    <source>
        <dbReference type="Pfam" id="PF23320"/>
    </source>
</evidence>
<dbReference type="Pfam" id="PF23320">
    <property type="entry name" value="Zn_SUZ12"/>
    <property type="match status" value="1"/>
</dbReference>
<proteinExistence type="inferred from homology"/>
<protein>
    <submittedName>
        <fullName evidence="11">Uncharacterized protein</fullName>
    </submittedName>
</protein>
<feature type="region of interest" description="Disordered" evidence="8">
    <location>
        <begin position="1"/>
        <end position="36"/>
    </location>
</feature>
<feature type="compositionally biased region" description="Basic and acidic residues" evidence="8">
    <location>
        <begin position="1"/>
        <end position="11"/>
    </location>
</feature>
<feature type="domain" description="Polycomb protein VEFS-Box" evidence="9">
    <location>
        <begin position="526"/>
        <end position="643"/>
    </location>
</feature>
<name>A0A232FIR6_9HYME</name>
<accession>A0A232FIR6</accession>
<sequence length="1068" mass="120969">MPPKKREKEPEATAASGPGQKQLNSQSTGQSQTPARMDQIQADHELFLQAFEKPTQIYRFLRTRNQMSPIFLYRNLTYMRQRMSRTHKSRRGFRINSILEKLMAKNEQEQNNAMRGYMTLTFLGFYDKQLEAPQDPVKVETLLLKICHKKRKDVSSPIMQVSVGTSEVPINPSENQPPSKAPTVSIPNESFGLNHGIVAKTYMLLLRVYCVSNNSFLLQNCDEEEPPQKRRKTPNGTAMKGNSTDEVKLYGSELVVYDKHNRCLLTDGDYELSLQEVPTTVRASPKKHSSWEVIPDIKDCGPFDVFGRGPTLKFRLNWTTEPSNGFVDRPLPINPLPSGDNKENRPGNNGSDRCSTNLNNNNTNNNNNTTLPTPSPLVPSKISVANSDKLEASKGNQQIVYQFLYNNNSRQQTEACEDLHCPWCSLDCGRLYSLLKHLKLCHSRFTFTYVPIPQGARIDVAINDCYDGSYAGSPHELVSQPCNVTYSRTGPTRRTSVTNIVVCRPKRPKPSLSEFLELDENELENSRPYITGHNRLYHHTVTCLPIYPKELDADSEGENDPKWLQTKTMMMIDDFTDVNEGEKELMKMWNLHVMKHGYVGDCQIPLACQMFLEKKGKELLMKNLYRNFVLHVSSLFDFGLISPVILYQTIQKLQDLMKEEGENGDIRKVLQKSHAAQVERWITNGSQNSTEFVKTANINQASKVNFNHDGLTNLNARRKTTLPMGSPPGSNHNGMKHPSMMATSKPNGNAKDNQMNGELLPSRRKKKDSKEVPRKSTTSPRCSSSFSVLHRQKLGKYSFKSLTALSVKDSLENLQKIRRRSDGSRRIFFSRGSNNSVGSEKRGRKKYSRKRFDKPNVSEVNIRKVTHELTGDEKEKLVSVVSKKKLGKSAQSSDASKTNTAADQLDENENIENNNSISDKDSPREILQHLEKLRLGGDGSSDFEPSVIAQNLEEAKSVIDYGSGDVRQDFSLDLNLGLSDEKFAGMACAQIFDSKRRSVQWKHEVDVIYYAGDADGEKIVRRENEPLREEAEQQARRNRFIKLALTKNLLSNVSACQLRDPWLVVMPK</sequence>
<evidence type="ECO:0000256" key="2">
    <source>
        <dbReference type="ARBA" id="ARBA00022723"/>
    </source>
</evidence>
<evidence type="ECO:0000256" key="8">
    <source>
        <dbReference type="SAM" id="MobiDB-lite"/>
    </source>
</evidence>
<evidence type="ECO:0000313" key="12">
    <source>
        <dbReference type="Proteomes" id="UP000215335"/>
    </source>
</evidence>
<dbReference type="OrthoDB" id="166746at2759"/>
<feature type="compositionally biased region" description="Basic residues" evidence="8">
    <location>
        <begin position="842"/>
        <end position="852"/>
    </location>
</feature>
<feature type="compositionally biased region" description="Polar residues" evidence="8">
    <location>
        <begin position="741"/>
        <end position="756"/>
    </location>
</feature>
<dbReference type="STRING" id="543379.A0A232FIR6"/>
<evidence type="ECO:0000256" key="4">
    <source>
        <dbReference type="ARBA" id="ARBA00022833"/>
    </source>
</evidence>
<feature type="compositionally biased region" description="Polar residues" evidence="8">
    <location>
        <begin position="890"/>
        <end position="902"/>
    </location>
</feature>
<dbReference type="AlphaFoldDB" id="A0A232FIR6"/>
<gene>
    <name evidence="11" type="ORF">TSAR_007180</name>
</gene>
<comment type="caution">
    <text evidence="11">The sequence shown here is derived from an EMBL/GenBank/DDBJ whole genome shotgun (WGS) entry which is preliminary data.</text>
</comment>
<feature type="compositionally biased region" description="Polar residues" evidence="8">
    <location>
        <begin position="346"/>
        <end position="355"/>
    </location>
</feature>
<dbReference type="GO" id="GO:0016586">
    <property type="term" value="C:RSC-type complex"/>
    <property type="evidence" value="ECO:0007669"/>
    <property type="project" value="TreeGrafter"/>
</dbReference>
<dbReference type="CDD" id="cd21750">
    <property type="entry name" value="ZnB-Zn_SUZ12"/>
    <property type="match status" value="1"/>
</dbReference>
<dbReference type="CDD" id="cd21551">
    <property type="entry name" value="VEFS-box_SUZ12"/>
    <property type="match status" value="1"/>
</dbReference>
<evidence type="ECO:0000256" key="6">
    <source>
        <dbReference type="ARBA" id="ARBA00023015"/>
    </source>
</evidence>
<keyword evidence="4" id="KW-0862">Zinc</keyword>
<dbReference type="EMBL" id="NNAY01000146">
    <property type="protein sequence ID" value="OXU30575.1"/>
    <property type="molecule type" value="Genomic_DNA"/>
</dbReference>
<dbReference type="Proteomes" id="UP000215335">
    <property type="component" value="Unassembled WGS sequence"/>
</dbReference>
<dbReference type="GO" id="GO:0006325">
    <property type="term" value="P:chromatin organization"/>
    <property type="evidence" value="ECO:0007669"/>
    <property type="project" value="UniProtKB-KW"/>
</dbReference>
<evidence type="ECO:0000256" key="1">
    <source>
        <dbReference type="ARBA" id="ARBA00007416"/>
    </source>
</evidence>
<keyword evidence="12" id="KW-1185">Reference proteome</keyword>
<dbReference type="CDD" id="cd21740">
    <property type="entry name" value="C2_II_SUZ12"/>
    <property type="match status" value="1"/>
</dbReference>
<dbReference type="GO" id="GO:0035098">
    <property type="term" value="C:ESC/E(Z) complex"/>
    <property type="evidence" value="ECO:0007669"/>
    <property type="project" value="TreeGrafter"/>
</dbReference>
<evidence type="ECO:0000256" key="7">
    <source>
        <dbReference type="ARBA" id="ARBA00023163"/>
    </source>
</evidence>
<dbReference type="Pfam" id="PF09733">
    <property type="entry name" value="VEFS-Box"/>
    <property type="match status" value="1"/>
</dbReference>
<dbReference type="GO" id="GO:0031490">
    <property type="term" value="F:chromatin DNA binding"/>
    <property type="evidence" value="ECO:0007669"/>
    <property type="project" value="TreeGrafter"/>
</dbReference>
<evidence type="ECO:0000256" key="3">
    <source>
        <dbReference type="ARBA" id="ARBA00022771"/>
    </source>
</evidence>
<keyword evidence="6" id="KW-0805">Transcription regulation</keyword>
<evidence type="ECO:0000256" key="5">
    <source>
        <dbReference type="ARBA" id="ARBA00022853"/>
    </source>
</evidence>